<keyword evidence="3 4" id="KW-0408">Iron</keyword>
<dbReference type="Gene3D" id="2.60.120.560">
    <property type="entry name" value="Exo-inulinase, domain 1"/>
    <property type="match status" value="1"/>
</dbReference>
<evidence type="ECO:0000313" key="7">
    <source>
        <dbReference type="EMBL" id="CAD76265.1"/>
    </source>
</evidence>
<evidence type="ECO:0000256" key="4">
    <source>
        <dbReference type="PROSITE-ProRule" id="PRU00433"/>
    </source>
</evidence>
<dbReference type="EnsemblBacteria" id="CAD76265">
    <property type="protein sequence ID" value="CAD76265"/>
    <property type="gene ID" value="RB9439"/>
</dbReference>
<name>Q7ULK4_RHOBA</name>
<keyword evidence="1 4" id="KW-0349">Heme</keyword>
<dbReference type="GO" id="GO:0046872">
    <property type="term" value="F:metal ion binding"/>
    <property type="evidence" value="ECO:0007669"/>
    <property type="project" value="UniProtKB-KW"/>
</dbReference>
<dbReference type="Proteomes" id="UP000001025">
    <property type="component" value="Chromosome"/>
</dbReference>
<dbReference type="InterPro" id="IPR011658">
    <property type="entry name" value="PA14_dom"/>
</dbReference>
<dbReference type="Pfam" id="PF13442">
    <property type="entry name" value="Cytochrome_CBB3"/>
    <property type="match status" value="1"/>
</dbReference>
<feature type="domain" description="Cytochrome c" evidence="5">
    <location>
        <begin position="332"/>
        <end position="420"/>
    </location>
</feature>
<evidence type="ECO:0000256" key="2">
    <source>
        <dbReference type="ARBA" id="ARBA00022723"/>
    </source>
</evidence>
<dbReference type="SUPFAM" id="SSF56988">
    <property type="entry name" value="Anthrax protective antigen"/>
    <property type="match status" value="1"/>
</dbReference>
<dbReference type="InterPro" id="IPR036909">
    <property type="entry name" value="Cyt_c-like_dom_sf"/>
</dbReference>
<feature type="domain" description="Cytochrome c" evidence="5">
    <location>
        <begin position="673"/>
        <end position="830"/>
    </location>
</feature>
<dbReference type="SUPFAM" id="SSF48695">
    <property type="entry name" value="Multiheme cytochromes"/>
    <property type="match status" value="1"/>
</dbReference>
<dbReference type="InParanoid" id="Q7ULK4"/>
<dbReference type="InterPro" id="IPR036280">
    <property type="entry name" value="Multihaem_cyt_sf"/>
</dbReference>
<dbReference type="Gene3D" id="3.90.182.10">
    <property type="entry name" value="Toxin - Anthrax Protective Antigen,domain 1"/>
    <property type="match status" value="1"/>
</dbReference>
<dbReference type="GO" id="GO:0009055">
    <property type="term" value="F:electron transfer activity"/>
    <property type="evidence" value="ECO:0007669"/>
    <property type="project" value="InterPro"/>
</dbReference>
<dbReference type="InterPro" id="IPR010496">
    <property type="entry name" value="AL/BT2_dom"/>
</dbReference>
<dbReference type="SMART" id="SM00758">
    <property type="entry name" value="PA14"/>
    <property type="match status" value="1"/>
</dbReference>
<dbReference type="GO" id="GO:0020037">
    <property type="term" value="F:heme binding"/>
    <property type="evidence" value="ECO:0007669"/>
    <property type="project" value="InterPro"/>
</dbReference>
<dbReference type="Pfam" id="PF06439">
    <property type="entry name" value="3keto-disac_hyd"/>
    <property type="match status" value="1"/>
</dbReference>
<feature type="domain" description="PA14" evidence="6">
    <location>
        <begin position="517"/>
        <end position="652"/>
    </location>
</feature>
<dbReference type="PROSITE" id="PS51007">
    <property type="entry name" value="CYTC"/>
    <property type="match status" value="3"/>
</dbReference>
<dbReference type="KEGG" id="rba:RB9439"/>
<dbReference type="Gene3D" id="1.10.760.10">
    <property type="entry name" value="Cytochrome c-like domain"/>
    <property type="match status" value="4"/>
</dbReference>
<proteinExistence type="predicted"/>
<evidence type="ECO:0000259" key="5">
    <source>
        <dbReference type="PROSITE" id="PS51007"/>
    </source>
</evidence>
<dbReference type="GO" id="GO:0016787">
    <property type="term" value="F:hydrolase activity"/>
    <property type="evidence" value="ECO:0007669"/>
    <property type="project" value="InterPro"/>
</dbReference>
<dbReference type="PROSITE" id="PS51820">
    <property type="entry name" value="PA14"/>
    <property type="match status" value="1"/>
</dbReference>
<dbReference type="STRING" id="243090.RB9439"/>
<organism evidence="7 8">
    <name type="scientific">Rhodopirellula baltica (strain DSM 10527 / NCIMB 13988 / SH1)</name>
    <dbReference type="NCBI Taxonomy" id="243090"/>
    <lineage>
        <taxon>Bacteria</taxon>
        <taxon>Pseudomonadati</taxon>
        <taxon>Planctomycetota</taxon>
        <taxon>Planctomycetia</taxon>
        <taxon>Pirellulales</taxon>
        <taxon>Pirellulaceae</taxon>
        <taxon>Rhodopirellula</taxon>
    </lineage>
</organism>
<evidence type="ECO:0000256" key="3">
    <source>
        <dbReference type="ARBA" id="ARBA00023004"/>
    </source>
</evidence>
<dbReference type="SUPFAM" id="SSF46626">
    <property type="entry name" value="Cytochrome c"/>
    <property type="match status" value="4"/>
</dbReference>
<dbReference type="InterPro" id="IPR009056">
    <property type="entry name" value="Cyt_c-like_dom"/>
</dbReference>
<keyword evidence="2 4" id="KW-0479">Metal-binding</keyword>
<dbReference type="PATRIC" id="fig|243090.15.peg.4524"/>
<dbReference type="PANTHER" id="PTHR33546">
    <property type="entry name" value="LARGE, MULTIFUNCTIONAL SECRETED PROTEIN-RELATED"/>
    <property type="match status" value="1"/>
</dbReference>
<dbReference type="OrthoDB" id="9804649at2"/>
<sequence>MILTSKTFLMRMHLPVPNFLAGLFLIFWCAVGSASLSAQEPAADDPDLQLQGEYVAEDTGVQVIAIGDGEFDVVIYEGGLPGAGAKPSPRKIEADEDVLLGLVDSMNLRRVERVSSTMGRVAPAKATVLFDGTKESADANWENARVSPEGWLMQGTTSKQKFQDYTLHLEFRTPFMPKATGQQRGNSGVYHQSRYETQVLDSFGLEGLDNECGAIYTVSAPAVNVCYPPMQWQTYDVDFTAARFDDAGKKVTDARMTVRLNGVIVQNNVSVPNATRAAKLKEGPEPGPLYLQDHGDEVRYRNIWVLPRDADREAKRPIVSGFERFVGTDALSMADAGEVLIDNLACGSCHAAGTSMLPSQSGPDLSQVFGRVRADAIVDMIADPHTTKRGTTMPDPWPGMEAAERRERAKEIASYLHSINDQPLEDRIVSEKLADRGEKLYQKVGCVACHSADPASPSPMSVPLGKPHRKYTLPSLTKFLKTCNQLRPGLRMPAMVGTDEEIMAVAAYLTREITVGETADAFTRTVYHGSWKQLPKFDSLKPVSKDQVSGLKFDDLKRRNNFGVVYETDLHVNADTKLTFYLASDDGSALEIDGHRLENDGIHPHKTVQAEYELKAGVYPIRVEYFDGGGQTSLSLEVESDTFARDDIAYWVSNTVGGKPLDLLPSDFVADSSLIEKGKQQFYSAGCANCHSVGAGKASDLQMVQAVALDQASEGKGCLADEVSEPAVNFALGASQTSAIESALKRRRSGQRPKVADARRVHLTMVGLNCYACHQRDGVGGPELSRDESFVSTVPEMGLEGRLPPQLTGVGDKLTPQTITDVLNHGANIRSYMGTRMPAFAYEPLRDWHAAVGRLDMDSTVEEADSTASESTILSNGRQLCGNDGLACIKCHSFGGDTGGGLGAIDLLTMPKRLRYEWFQRYLQNPTLYRPGTRMPNSFVDGKSSITTIEDGDPVNQTDAIWKYLSLGDKAKEPVGLKQNAIVLKPTERALRIYRNFFTGVSARGIGIAFPNKTNLIWDAEQMTLSRVWKNGFFDASMHWRGRGQGRQEPLGDAVSILEGQSTLAQLPSVAAAWPEESARARDFRFGGYQLSGGETIAIGFARGDLKVEDTISSQTPAGEKTSPQLSRTLTISVPAAKGNDQWVWQPTDQPMELAEESEGTQVFRFNNQASLQVQGIQLEKVMVEGKAIWRAALPEGETVTIHQTIAW</sequence>
<dbReference type="AlphaFoldDB" id="Q7ULK4"/>
<reference evidence="7 8" key="1">
    <citation type="journal article" date="2003" name="Proc. Natl. Acad. Sci. U.S.A.">
        <title>Complete genome sequence of the marine planctomycete Pirellula sp. strain 1.</title>
        <authorList>
            <person name="Gloeckner F.O."/>
            <person name="Kube M."/>
            <person name="Bauer M."/>
            <person name="Teeling H."/>
            <person name="Lombardot T."/>
            <person name="Ludwig W."/>
            <person name="Gade D."/>
            <person name="Beck A."/>
            <person name="Borzym K."/>
            <person name="Heitmann K."/>
            <person name="Rabus R."/>
            <person name="Schlesner H."/>
            <person name="Amann R."/>
            <person name="Reinhardt R."/>
        </authorList>
    </citation>
    <scope>NUCLEOTIDE SEQUENCE [LARGE SCALE GENOMIC DNA]</scope>
    <source>
        <strain evidence="8">DSM 10527 / NCIMB 13988 / SH1</strain>
    </source>
</reference>
<dbReference type="eggNOG" id="COG2010">
    <property type="taxonomic scope" value="Bacteria"/>
</dbReference>
<dbReference type="EMBL" id="BX294149">
    <property type="protein sequence ID" value="CAD76265.1"/>
    <property type="molecule type" value="Genomic_DNA"/>
</dbReference>
<dbReference type="PANTHER" id="PTHR33546:SF1">
    <property type="entry name" value="LARGE, MULTIFUNCTIONAL SECRETED PROTEIN"/>
    <property type="match status" value="1"/>
</dbReference>
<gene>
    <name evidence="7" type="ordered locus">RB9439</name>
</gene>
<dbReference type="Pfam" id="PF07691">
    <property type="entry name" value="PA14"/>
    <property type="match status" value="1"/>
</dbReference>
<evidence type="ECO:0000313" key="8">
    <source>
        <dbReference type="Proteomes" id="UP000001025"/>
    </source>
</evidence>
<feature type="domain" description="Cytochrome c" evidence="5">
    <location>
        <begin position="432"/>
        <end position="513"/>
    </location>
</feature>
<evidence type="ECO:0000259" key="6">
    <source>
        <dbReference type="PROSITE" id="PS51820"/>
    </source>
</evidence>
<keyword evidence="8" id="KW-1185">Reference proteome</keyword>
<evidence type="ECO:0000256" key="1">
    <source>
        <dbReference type="ARBA" id="ARBA00022617"/>
    </source>
</evidence>
<dbReference type="InterPro" id="IPR037524">
    <property type="entry name" value="PA14/GLEYA"/>
</dbReference>
<protein>
    <submittedName>
        <fullName evidence="7">Large multi-functional protein</fullName>
    </submittedName>
</protein>
<accession>Q7ULK4</accession>
<dbReference type="HOGENOM" id="CLU_007663_0_0_0"/>